<dbReference type="InterPro" id="IPR036291">
    <property type="entry name" value="NAD(P)-bd_dom_sf"/>
</dbReference>
<comment type="caution">
    <text evidence="5">The sequence shown here is derived from an EMBL/GenBank/DDBJ whole genome shotgun (WGS) entry which is preliminary data.</text>
</comment>
<proteinExistence type="inferred from homology"/>
<dbReference type="PANTHER" id="PTHR44196">
    <property type="entry name" value="DEHYDROGENASE/REDUCTASE SDR FAMILY MEMBER 7B"/>
    <property type="match status" value="1"/>
</dbReference>
<evidence type="ECO:0000259" key="4">
    <source>
        <dbReference type="SMART" id="SM00822"/>
    </source>
</evidence>
<dbReference type="PROSITE" id="PS00061">
    <property type="entry name" value="ADH_SHORT"/>
    <property type="match status" value="1"/>
</dbReference>
<dbReference type="PRINTS" id="PR00081">
    <property type="entry name" value="GDHRDH"/>
</dbReference>
<dbReference type="InterPro" id="IPR002347">
    <property type="entry name" value="SDR_fam"/>
</dbReference>
<dbReference type="CDD" id="cd05233">
    <property type="entry name" value="SDR_c"/>
    <property type="match status" value="1"/>
</dbReference>
<gene>
    <name evidence="5" type="ORF">CWE23_07785</name>
</gene>
<dbReference type="SUPFAM" id="SSF51735">
    <property type="entry name" value="NAD(P)-binding Rossmann-fold domains"/>
    <property type="match status" value="1"/>
</dbReference>
<dbReference type="PRINTS" id="PR00080">
    <property type="entry name" value="SDRFAMILY"/>
</dbReference>
<dbReference type="PANTHER" id="PTHR44196:SF1">
    <property type="entry name" value="DEHYDROGENASE_REDUCTASE SDR FAMILY MEMBER 7B"/>
    <property type="match status" value="1"/>
</dbReference>
<feature type="domain" description="Ketoreductase" evidence="4">
    <location>
        <begin position="9"/>
        <end position="186"/>
    </location>
</feature>
<evidence type="ECO:0000256" key="2">
    <source>
        <dbReference type="ARBA" id="ARBA00023002"/>
    </source>
</evidence>
<dbReference type="GO" id="GO:0016020">
    <property type="term" value="C:membrane"/>
    <property type="evidence" value="ECO:0007669"/>
    <property type="project" value="TreeGrafter"/>
</dbReference>
<evidence type="ECO:0000313" key="6">
    <source>
        <dbReference type="Proteomes" id="UP000286680"/>
    </source>
</evidence>
<dbReference type="Pfam" id="PF00106">
    <property type="entry name" value="adh_short"/>
    <property type="match status" value="1"/>
</dbReference>
<reference evidence="6" key="1">
    <citation type="journal article" date="2018" name="Front. Microbiol.">
        <title>Genome-Based Analysis Reveals the Taxonomy and Diversity of the Family Idiomarinaceae.</title>
        <authorList>
            <person name="Liu Y."/>
            <person name="Lai Q."/>
            <person name="Shao Z."/>
        </authorList>
    </citation>
    <scope>NUCLEOTIDE SEQUENCE [LARGE SCALE GENOMIC DNA]</scope>
    <source>
        <strain evidence="6">SN-14</strain>
    </source>
</reference>
<dbReference type="RefSeq" id="WP_126819937.1">
    <property type="nucleotide sequence ID" value="NZ_PIPS01000002.1"/>
</dbReference>
<evidence type="ECO:0000313" key="5">
    <source>
        <dbReference type="EMBL" id="RUO43247.1"/>
    </source>
</evidence>
<dbReference type="Gene3D" id="3.40.50.720">
    <property type="entry name" value="NAD(P)-binding Rossmann-like Domain"/>
    <property type="match status" value="1"/>
</dbReference>
<evidence type="ECO:0000256" key="1">
    <source>
        <dbReference type="ARBA" id="ARBA00006484"/>
    </source>
</evidence>
<comment type="similarity">
    <text evidence="1 3">Belongs to the short-chain dehydrogenases/reductases (SDR) family.</text>
</comment>
<keyword evidence="6" id="KW-1185">Reference proteome</keyword>
<dbReference type="Proteomes" id="UP000286680">
    <property type="component" value="Unassembled WGS sequence"/>
</dbReference>
<keyword evidence="2" id="KW-0560">Oxidoreductase</keyword>
<accession>A0AA94EEX7</accession>
<dbReference type="InterPro" id="IPR057326">
    <property type="entry name" value="KR_dom"/>
</dbReference>
<organism evidence="5 6">
    <name type="scientific">Idiomarina aquatica</name>
    <dbReference type="NCBI Taxonomy" id="1327752"/>
    <lineage>
        <taxon>Bacteria</taxon>
        <taxon>Pseudomonadati</taxon>
        <taxon>Pseudomonadota</taxon>
        <taxon>Gammaproteobacteria</taxon>
        <taxon>Alteromonadales</taxon>
        <taxon>Idiomarinaceae</taxon>
        <taxon>Idiomarina</taxon>
    </lineage>
</organism>
<sequence>MSDVNWPAQTLVLTGASGGLGQALAEQLSRRGARLLLVARSTEQLSALATRLKQTAVAADLATEAGRQRLQECVQALSTPLTGLINNAAVTHEGLFADATAEDIEAVIETNLKMPLLLTHQLLPQLRTNHGWVMNIGSVFGALGFPGQSLYCASKFGLRGFSEALQRELMADDVTLLYCAPRAIHTNLNNGLISRLNQRLKTAQDSPQWVAAQVIQQIEQQQHSQTLGWPEKAFARINGLWPEQVARSLRRARQTLYKLLEDNPS</sequence>
<protein>
    <submittedName>
        <fullName evidence="5">Short chain dehydrogenase</fullName>
    </submittedName>
</protein>
<dbReference type="NCBIfam" id="NF006565">
    <property type="entry name" value="PRK09072.1"/>
    <property type="match status" value="1"/>
</dbReference>
<dbReference type="InterPro" id="IPR020904">
    <property type="entry name" value="Sc_DH/Rdtase_CS"/>
</dbReference>
<dbReference type="EMBL" id="PIPS01000002">
    <property type="protein sequence ID" value="RUO43247.1"/>
    <property type="molecule type" value="Genomic_DNA"/>
</dbReference>
<name>A0AA94EEX7_9GAMM</name>
<evidence type="ECO:0000256" key="3">
    <source>
        <dbReference type="RuleBase" id="RU000363"/>
    </source>
</evidence>
<dbReference type="SMART" id="SM00822">
    <property type="entry name" value="PKS_KR"/>
    <property type="match status" value="1"/>
</dbReference>
<dbReference type="AlphaFoldDB" id="A0AA94EEX7"/>
<dbReference type="GO" id="GO:0016491">
    <property type="term" value="F:oxidoreductase activity"/>
    <property type="evidence" value="ECO:0007669"/>
    <property type="project" value="UniProtKB-KW"/>
</dbReference>